<reference evidence="1 2" key="1">
    <citation type="submission" date="2011-10" db="EMBL/GenBank/DDBJ databases">
        <title>Genome sequence of Gluconobacter morbifer G707, isolated from Drosophila gut.</title>
        <authorList>
            <person name="Lee W.-J."/>
            <person name="Kim E.-K."/>
        </authorList>
    </citation>
    <scope>NUCLEOTIDE SEQUENCE [LARGE SCALE GENOMIC DNA]</scope>
    <source>
        <strain evidence="1 2">G707</strain>
    </source>
</reference>
<gene>
    <name evidence="1" type="ORF">GMO_23920</name>
</gene>
<sequence length="43" mass="4644">MHDEIILAWKEAGMCLTQAFACISSTELPVNGKINEHTVSIAA</sequence>
<dbReference type="STRING" id="1088869.GMO_23920"/>
<proteinExistence type="predicted"/>
<dbReference type="AlphaFoldDB" id="G6XLZ2"/>
<organism evidence="1 2">
    <name type="scientific">Gluconobacter morbifer G707</name>
    <dbReference type="NCBI Taxonomy" id="1088869"/>
    <lineage>
        <taxon>Bacteria</taxon>
        <taxon>Pseudomonadati</taxon>
        <taxon>Pseudomonadota</taxon>
        <taxon>Alphaproteobacteria</taxon>
        <taxon>Acetobacterales</taxon>
        <taxon>Acetobacteraceae</taxon>
        <taxon>Gluconobacter</taxon>
    </lineage>
</organism>
<name>G6XLZ2_9PROT</name>
<keyword evidence="2" id="KW-1185">Reference proteome</keyword>
<accession>G6XLZ2</accession>
<evidence type="ECO:0000313" key="2">
    <source>
        <dbReference type="Proteomes" id="UP000004949"/>
    </source>
</evidence>
<dbReference type="EMBL" id="AGQV01000010">
    <property type="protein sequence ID" value="EHH67397.1"/>
    <property type="molecule type" value="Genomic_DNA"/>
</dbReference>
<dbReference type="Proteomes" id="UP000004949">
    <property type="component" value="Unassembled WGS sequence"/>
</dbReference>
<comment type="caution">
    <text evidence="1">The sequence shown here is derived from an EMBL/GenBank/DDBJ whole genome shotgun (WGS) entry which is preliminary data.</text>
</comment>
<dbReference type="PATRIC" id="fig|1088869.3.peg.2385"/>
<evidence type="ECO:0000313" key="1">
    <source>
        <dbReference type="EMBL" id="EHH67397.1"/>
    </source>
</evidence>
<protein>
    <submittedName>
        <fullName evidence="1">Uncharacterized protein</fullName>
    </submittedName>
</protein>